<keyword evidence="4" id="KW-1133">Transmembrane helix</keyword>
<evidence type="ECO:0000259" key="6">
    <source>
        <dbReference type="Pfam" id="PF07730"/>
    </source>
</evidence>
<evidence type="ECO:0000313" key="7">
    <source>
        <dbReference type="EMBL" id="REH43842.1"/>
    </source>
</evidence>
<dbReference type="InterPro" id="IPR003594">
    <property type="entry name" value="HATPase_dom"/>
</dbReference>
<keyword evidence="1" id="KW-0808">Transferase</keyword>
<feature type="transmembrane region" description="Helical" evidence="4">
    <location>
        <begin position="38"/>
        <end position="61"/>
    </location>
</feature>
<dbReference type="AlphaFoldDB" id="A0A3E0HF36"/>
<dbReference type="Gene3D" id="1.20.5.1930">
    <property type="match status" value="1"/>
</dbReference>
<evidence type="ECO:0000256" key="2">
    <source>
        <dbReference type="ARBA" id="ARBA00022777"/>
    </source>
</evidence>
<evidence type="ECO:0000256" key="3">
    <source>
        <dbReference type="ARBA" id="ARBA00023012"/>
    </source>
</evidence>
<dbReference type="PANTHER" id="PTHR24421">
    <property type="entry name" value="NITRATE/NITRITE SENSOR PROTEIN NARX-RELATED"/>
    <property type="match status" value="1"/>
</dbReference>
<proteinExistence type="predicted"/>
<accession>A0A3E0HF36</accession>
<reference evidence="7 8" key="1">
    <citation type="submission" date="2018-08" db="EMBL/GenBank/DDBJ databases">
        <title>Genomic Encyclopedia of Archaeal and Bacterial Type Strains, Phase II (KMG-II): from individual species to whole genera.</title>
        <authorList>
            <person name="Goeker M."/>
        </authorList>
    </citation>
    <scope>NUCLEOTIDE SEQUENCE [LARGE SCALE GENOMIC DNA]</scope>
    <source>
        <strain evidence="7 8">DSM 45791</strain>
    </source>
</reference>
<evidence type="ECO:0000313" key="8">
    <source>
        <dbReference type="Proteomes" id="UP000256269"/>
    </source>
</evidence>
<comment type="caution">
    <text evidence="7">The sequence shown here is derived from an EMBL/GenBank/DDBJ whole genome shotgun (WGS) entry which is preliminary data.</text>
</comment>
<feature type="transmembrane region" description="Helical" evidence="4">
    <location>
        <begin position="73"/>
        <end position="89"/>
    </location>
</feature>
<keyword evidence="4" id="KW-0472">Membrane</keyword>
<dbReference type="Pfam" id="PF02518">
    <property type="entry name" value="HATPase_c"/>
    <property type="match status" value="1"/>
</dbReference>
<sequence length="374" mass="39598">MMETQDTDRPMRLVVRSLAVVVGGVVTAVLYLDTGPAAWEAVVTLLCAAITIGLFTWLALYPGSQAPQMVPTRLWWIFAAVMSATAIAARLVGGQVWVVAILAAAVAFGAGASHRGGVVKVAVVAVAAAAVAALADADQTSILVEGAAAGAAAMFGAQAWRRVAVMDDLRETRRELARMAVADERTRIARDLHDLLGHTLALASVKLELVDRCLNVDMDRARAELTDARAVVRDSLVEVREAVTGYRQPSLGSELAAARRLLVASRIDPRFDVPERWELPRDIDAALAWVVREAVTNVIKHSHARTCRISASIGADEVVVEVCDDGVGRQSDRRGGGTTGMAERLAVVGGTLAADSSPTSGFLVRAEVPLKVEA</sequence>
<dbReference type="SUPFAM" id="SSF55874">
    <property type="entry name" value="ATPase domain of HSP90 chaperone/DNA topoisomerase II/histidine kinase"/>
    <property type="match status" value="1"/>
</dbReference>
<organism evidence="7 8">
    <name type="scientific">Kutzneria buriramensis</name>
    <dbReference type="NCBI Taxonomy" id="1045776"/>
    <lineage>
        <taxon>Bacteria</taxon>
        <taxon>Bacillati</taxon>
        <taxon>Actinomycetota</taxon>
        <taxon>Actinomycetes</taxon>
        <taxon>Pseudonocardiales</taxon>
        <taxon>Pseudonocardiaceae</taxon>
        <taxon>Kutzneria</taxon>
    </lineage>
</organism>
<feature type="domain" description="Histidine kinase/HSP90-like ATPase" evidence="5">
    <location>
        <begin position="286"/>
        <end position="371"/>
    </location>
</feature>
<evidence type="ECO:0000259" key="5">
    <source>
        <dbReference type="Pfam" id="PF02518"/>
    </source>
</evidence>
<dbReference type="InterPro" id="IPR011712">
    <property type="entry name" value="Sig_transdc_His_kin_sub3_dim/P"/>
</dbReference>
<name>A0A3E0HF36_9PSEU</name>
<dbReference type="InterPro" id="IPR050482">
    <property type="entry name" value="Sensor_HK_TwoCompSys"/>
</dbReference>
<dbReference type="PANTHER" id="PTHR24421:SF63">
    <property type="entry name" value="SENSOR HISTIDINE KINASE DESK"/>
    <property type="match status" value="1"/>
</dbReference>
<dbReference type="Gene3D" id="3.30.565.10">
    <property type="entry name" value="Histidine kinase-like ATPase, C-terminal domain"/>
    <property type="match status" value="1"/>
</dbReference>
<dbReference type="Proteomes" id="UP000256269">
    <property type="component" value="Unassembled WGS sequence"/>
</dbReference>
<feature type="transmembrane region" description="Helical" evidence="4">
    <location>
        <begin position="12"/>
        <end position="32"/>
    </location>
</feature>
<dbReference type="GO" id="GO:0046983">
    <property type="term" value="F:protein dimerization activity"/>
    <property type="evidence" value="ECO:0007669"/>
    <property type="project" value="InterPro"/>
</dbReference>
<dbReference type="GO" id="GO:0000155">
    <property type="term" value="F:phosphorelay sensor kinase activity"/>
    <property type="evidence" value="ECO:0007669"/>
    <property type="project" value="InterPro"/>
</dbReference>
<keyword evidence="8" id="KW-1185">Reference proteome</keyword>
<feature type="domain" description="Signal transduction histidine kinase subgroup 3 dimerisation and phosphoacceptor" evidence="6">
    <location>
        <begin position="184"/>
        <end position="250"/>
    </location>
</feature>
<evidence type="ECO:0000256" key="4">
    <source>
        <dbReference type="SAM" id="Phobius"/>
    </source>
</evidence>
<evidence type="ECO:0000256" key="1">
    <source>
        <dbReference type="ARBA" id="ARBA00022679"/>
    </source>
</evidence>
<gene>
    <name evidence="7" type="ORF">BCF44_109388</name>
</gene>
<dbReference type="EMBL" id="QUNO01000009">
    <property type="protein sequence ID" value="REH43842.1"/>
    <property type="molecule type" value="Genomic_DNA"/>
</dbReference>
<feature type="transmembrane region" description="Helical" evidence="4">
    <location>
        <begin position="95"/>
        <end position="111"/>
    </location>
</feature>
<dbReference type="CDD" id="cd16917">
    <property type="entry name" value="HATPase_UhpB-NarQ-NarX-like"/>
    <property type="match status" value="1"/>
</dbReference>
<keyword evidence="3" id="KW-0902">Two-component regulatory system</keyword>
<dbReference type="InterPro" id="IPR036890">
    <property type="entry name" value="HATPase_C_sf"/>
</dbReference>
<keyword evidence="4" id="KW-0812">Transmembrane</keyword>
<protein>
    <submittedName>
        <fullName evidence="7">Two-component system sensor histidine kinase DesK</fullName>
    </submittedName>
</protein>
<dbReference type="RefSeq" id="WP_116177254.1">
    <property type="nucleotide sequence ID" value="NZ_CP144375.1"/>
</dbReference>
<keyword evidence="2 7" id="KW-0418">Kinase</keyword>
<dbReference type="Pfam" id="PF07730">
    <property type="entry name" value="HisKA_3"/>
    <property type="match status" value="1"/>
</dbReference>
<dbReference type="GO" id="GO:0016020">
    <property type="term" value="C:membrane"/>
    <property type="evidence" value="ECO:0007669"/>
    <property type="project" value="InterPro"/>
</dbReference>